<evidence type="ECO:0000313" key="2">
    <source>
        <dbReference type="EMBL" id="CAK0902407.1"/>
    </source>
</evidence>
<feature type="region of interest" description="Disordered" evidence="1">
    <location>
        <begin position="109"/>
        <end position="128"/>
    </location>
</feature>
<dbReference type="Proteomes" id="UP001189429">
    <property type="component" value="Unassembled WGS sequence"/>
</dbReference>
<protein>
    <submittedName>
        <fullName evidence="2">Uncharacterized protein</fullName>
    </submittedName>
</protein>
<evidence type="ECO:0000313" key="3">
    <source>
        <dbReference type="Proteomes" id="UP001189429"/>
    </source>
</evidence>
<feature type="region of interest" description="Disordered" evidence="1">
    <location>
        <begin position="1"/>
        <end position="35"/>
    </location>
</feature>
<accession>A0ABN9XUS4</accession>
<feature type="compositionally biased region" description="Basic and acidic residues" evidence="1">
    <location>
        <begin position="159"/>
        <end position="169"/>
    </location>
</feature>
<feature type="compositionally biased region" description="Low complexity" evidence="1">
    <location>
        <begin position="109"/>
        <end position="126"/>
    </location>
</feature>
<sequence length="321" mass="34090">PSRPGADGGYPAPPPPRRLGAPAQPPPGSPPGSAGELLALRAENARLLQRQLSLEQQLRELRPGLWRQCEEEAALGVARRAREVAACVSRHEEQLQRVSQRYEHELAAARTSAAAPATPRSARLPPVGSEGLCAEPQTPRVSWHAAEAEVHKRQRRERRREERRAVEGRAGRERVRLAATSAVALVVAGSGGAVSVLGRLALAHWRTFARARLAIASAAVLAGRRGAASLAFGQMVLARWRAFAQVRLAVACAVAVACSGGAADAALAPLVLSRWRALLPRGREAGLARALRRSAGGQALLALAAPLAAWCREARRASSLE</sequence>
<name>A0ABN9XUS4_9DINO</name>
<feature type="non-terminal residue" evidence="2">
    <location>
        <position position="1"/>
    </location>
</feature>
<proteinExistence type="predicted"/>
<feature type="non-terminal residue" evidence="2">
    <location>
        <position position="321"/>
    </location>
</feature>
<comment type="caution">
    <text evidence="2">The sequence shown here is derived from an EMBL/GenBank/DDBJ whole genome shotgun (WGS) entry which is preliminary data.</text>
</comment>
<dbReference type="EMBL" id="CAUYUJ010021064">
    <property type="protein sequence ID" value="CAK0902407.1"/>
    <property type="molecule type" value="Genomic_DNA"/>
</dbReference>
<gene>
    <name evidence="2" type="ORF">PCOR1329_LOCUS79031</name>
</gene>
<reference evidence="2" key="1">
    <citation type="submission" date="2023-10" db="EMBL/GenBank/DDBJ databases">
        <authorList>
            <person name="Chen Y."/>
            <person name="Shah S."/>
            <person name="Dougan E. K."/>
            <person name="Thang M."/>
            <person name="Chan C."/>
        </authorList>
    </citation>
    <scope>NUCLEOTIDE SEQUENCE [LARGE SCALE GENOMIC DNA]</scope>
</reference>
<evidence type="ECO:0000256" key="1">
    <source>
        <dbReference type="SAM" id="MobiDB-lite"/>
    </source>
</evidence>
<feature type="region of interest" description="Disordered" evidence="1">
    <location>
        <begin position="143"/>
        <end position="169"/>
    </location>
</feature>
<organism evidence="2 3">
    <name type="scientific">Prorocentrum cordatum</name>
    <dbReference type="NCBI Taxonomy" id="2364126"/>
    <lineage>
        <taxon>Eukaryota</taxon>
        <taxon>Sar</taxon>
        <taxon>Alveolata</taxon>
        <taxon>Dinophyceae</taxon>
        <taxon>Prorocentrales</taxon>
        <taxon>Prorocentraceae</taxon>
        <taxon>Prorocentrum</taxon>
    </lineage>
</organism>
<keyword evidence="3" id="KW-1185">Reference proteome</keyword>
<feature type="compositionally biased region" description="Pro residues" evidence="1">
    <location>
        <begin position="11"/>
        <end position="30"/>
    </location>
</feature>